<dbReference type="InterPro" id="IPR013766">
    <property type="entry name" value="Thioredoxin_domain"/>
</dbReference>
<evidence type="ECO:0000313" key="3">
    <source>
        <dbReference type="Proteomes" id="UP001344447"/>
    </source>
</evidence>
<evidence type="ECO:0000313" key="2">
    <source>
        <dbReference type="EMBL" id="KAK5578494.1"/>
    </source>
</evidence>
<evidence type="ECO:0000259" key="1">
    <source>
        <dbReference type="Pfam" id="PF00085"/>
    </source>
</evidence>
<accession>A0AAN7YP34</accession>
<feature type="domain" description="Thioredoxin" evidence="1">
    <location>
        <begin position="14"/>
        <end position="101"/>
    </location>
</feature>
<sequence length="106" mass="12621">MTIYEPQSSEETYTKIRNTSRVLVMVSAQWCIQCHNFTHYYEKASNKLSSFLFLKVDYDKCPEMYKENKSVEKVPTFILYIDGIETKRFDSYIKTNLDKMVKNYTA</sequence>
<comment type="caution">
    <text evidence="2">The sequence shown here is derived from an EMBL/GenBank/DDBJ whole genome shotgun (WGS) entry which is preliminary data.</text>
</comment>
<keyword evidence="3" id="KW-1185">Reference proteome</keyword>
<dbReference type="AlphaFoldDB" id="A0AAN7YP34"/>
<dbReference type="PANTHER" id="PTHR10438:SF405">
    <property type="entry name" value="THIOREDOXIN DOMAIN-CONTAINING PROTEIN"/>
    <property type="match status" value="1"/>
</dbReference>
<dbReference type="Proteomes" id="UP001344447">
    <property type="component" value="Unassembled WGS sequence"/>
</dbReference>
<gene>
    <name evidence="2" type="ORF">RB653_008165</name>
</gene>
<dbReference type="CDD" id="cd02947">
    <property type="entry name" value="TRX_family"/>
    <property type="match status" value="1"/>
</dbReference>
<dbReference type="EMBL" id="JAVFKY010000003">
    <property type="protein sequence ID" value="KAK5578494.1"/>
    <property type="molecule type" value="Genomic_DNA"/>
</dbReference>
<dbReference type="Pfam" id="PF00085">
    <property type="entry name" value="Thioredoxin"/>
    <property type="match status" value="1"/>
</dbReference>
<dbReference type="InterPro" id="IPR050620">
    <property type="entry name" value="Thioredoxin_H-type-like"/>
</dbReference>
<dbReference type="SUPFAM" id="SSF52833">
    <property type="entry name" value="Thioredoxin-like"/>
    <property type="match status" value="1"/>
</dbReference>
<proteinExistence type="predicted"/>
<dbReference type="InterPro" id="IPR036249">
    <property type="entry name" value="Thioredoxin-like_sf"/>
</dbReference>
<dbReference type="Gene3D" id="3.40.30.10">
    <property type="entry name" value="Glutaredoxin"/>
    <property type="match status" value="1"/>
</dbReference>
<protein>
    <recommendedName>
        <fullName evidence="1">Thioredoxin domain-containing protein</fullName>
    </recommendedName>
</protein>
<reference evidence="2 3" key="1">
    <citation type="submission" date="2023-11" db="EMBL/GenBank/DDBJ databases">
        <title>Dfirmibasis_genome.</title>
        <authorList>
            <person name="Edelbroek B."/>
            <person name="Kjellin J."/>
            <person name="Jerlstrom-Hultqvist J."/>
            <person name="Soderbom F."/>
        </authorList>
    </citation>
    <scope>NUCLEOTIDE SEQUENCE [LARGE SCALE GENOMIC DNA]</scope>
    <source>
        <strain evidence="2 3">TNS-C-14</strain>
    </source>
</reference>
<organism evidence="2 3">
    <name type="scientific">Dictyostelium firmibasis</name>
    <dbReference type="NCBI Taxonomy" id="79012"/>
    <lineage>
        <taxon>Eukaryota</taxon>
        <taxon>Amoebozoa</taxon>
        <taxon>Evosea</taxon>
        <taxon>Eumycetozoa</taxon>
        <taxon>Dictyostelia</taxon>
        <taxon>Dictyosteliales</taxon>
        <taxon>Dictyosteliaceae</taxon>
        <taxon>Dictyostelium</taxon>
    </lineage>
</organism>
<name>A0AAN7YP34_9MYCE</name>
<dbReference type="PANTHER" id="PTHR10438">
    <property type="entry name" value="THIOREDOXIN"/>
    <property type="match status" value="1"/>
</dbReference>